<feature type="transmembrane region" description="Helical" evidence="3">
    <location>
        <begin position="803"/>
        <end position="824"/>
    </location>
</feature>
<dbReference type="InterPro" id="IPR000620">
    <property type="entry name" value="EamA_dom"/>
</dbReference>
<evidence type="ECO:0000259" key="4">
    <source>
        <dbReference type="Pfam" id="PF00892"/>
    </source>
</evidence>
<dbReference type="SUPFAM" id="SSF52317">
    <property type="entry name" value="Class I glutamine amidotransferase-like"/>
    <property type="match status" value="1"/>
</dbReference>
<keyword evidence="3" id="KW-1133">Transmembrane helix</keyword>
<name>A0A813AG10_9DINO</name>
<dbReference type="Proteomes" id="UP000601435">
    <property type="component" value="Unassembled WGS sequence"/>
</dbReference>
<keyword evidence="6" id="KW-1185">Reference proteome</keyword>
<keyword evidence="3" id="KW-0472">Membrane</keyword>
<protein>
    <recommendedName>
        <fullName evidence="2">N-acetylglucosaminylphosphatidylinositol deacetylase</fullName>
        <ecNumber evidence="2">3.5.1.89</ecNumber>
    </recommendedName>
</protein>
<dbReference type="Pfam" id="PF02585">
    <property type="entry name" value="PIG-L"/>
    <property type="match status" value="1"/>
</dbReference>
<comment type="similarity">
    <text evidence="1">Belongs to the PIGL family.</text>
</comment>
<dbReference type="EMBL" id="CAJNJA010059311">
    <property type="protein sequence ID" value="CAE7867237.1"/>
    <property type="molecule type" value="Genomic_DNA"/>
</dbReference>
<dbReference type="InterPro" id="IPR003737">
    <property type="entry name" value="GlcNAc_PI_deacetylase-related"/>
</dbReference>
<evidence type="ECO:0000256" key="3">
    <source>
        <dbReference type="SAM" id="Phobius"/>
    </source>
</evidence>
<dbReference type="GO" id="GO:0016020">
    <property type="term" value="C:membrane"/>
    <property type="evidence" value="ECO:0007669"/>
    <property type="project" value="InterPro"/>
</dbReference>
<feature type="transmembrane region" description="Helical" evidence="3">
    <location>
        <begin position="845"/>
        <end position="864"/>
    </location>
</feature>
<evidence type="ECO:0000313" key="5">
    <source>
        <dbReference type="EMBL" id="CAE7867237.1"/>
    </source>
</evidence>
<proteinExistence type="inferred from homology"/>
<dbReference type="AlphaFoldDB" id="A0A813AG10"/>
<dbReference type="GO" id="GO:0000225">
    <property type="term" value="F:N-acetylglucosaminylphosphatidylinositol deacetylase activity"/>
    <property type="evidence" value="ECO:0007669"/>
    <property type="project" value="UniProtKB-EC"/>
</dbReference>
<evidence type="ECO:0000313" key="6">
    <source>
        <dbReference type="Proteomes" id="UP000601435"/>
    </source>
</evidence>
<dbReference type="EC" id="3.5.1.89" evidence="2"/>
<reference evidence="5" key="1">
    <citation type="submission" date="2021-02" db="EMBL/GenBank/DDBJ databases">
        <authorList>
            <person name="Dougan E. K."/>
            <person name="Rhodes N."/>
            <person name="Thang M."/>
            <person name="Chan C."/>
        </authorList>
    </citation>
    <scope>NUCLEOTIDE SEQUENCE</scope>
</reference>
<dbReference type="SUPFAM" id="SSF103481">
    <property type="entry name" value="Multidrug resistance efflux transporter EmrE"/>
    <property type="match status" value="1"/>
</dbReference>
<evidence type="ECO:0000256" key="1">
    <source>
        <dbReference type="ARBA" id="ARBA00006066"/>
    </source>
</evidence>
<gene>
    <name evidence="5" type="primary">sam</name>
    <name evidence="5" type="ORF">SNEC2469_LOCUS27826</name>
</gene>
<evidence type="ECO:0000256" key="2">
    <source>
        <dbReference type="ARBA" id="ARBA00012176"/>
    </source>
</evidence>
<dbReference type="InterPro" id="IPR029062">
    <property type="entry name" value="Class_I_gatase-like"/>
</dbReference>
<accession>A0A813AG10</accession>
<dbReference type="InterPro" id="IPR024078">
    <property type="entry name" value="LmbE-like_dom_sf"/>
</dbReference>
<sequence length="890" mass="95630">MPLSRTELTHRFTQRRANPRLVALHRALSRLKSTVTVLHTGAHPDDEQNAMLACMRFGLGMRTIIGCSTRGEGGQNTLGPERGGALGVVRTRELEESAKVIDADIVWFGFGPNDPVHDFGFSKNGHDTLERWQHDLIVERMVEAYRSEKPDIVIPTFLDVPGQHGHHRAMTMAAEQAIALAADPDAYPEHFARGLAPWQVTKYYLPAWSGGGSTYDDEVPPPAETVRFIATDPDFASGVTFDEIGEWSRLYHASQGMGRWPENPKAEWPLHLRAGPDDNGSITDNLPGCLADIIPGLAAADTAIATAIAAFPKAGEIIAPLAVALEVIETNAETVPAQHIHRIETMIADLEAAMLVATGIDCVAALDRPVVAQGQTIDLSLTLRGAPEDVSVDLILPDGVSVIAQRPGRYTLEVAPDAPITEPFTQSFAASGANGDACIVLTLTIAGRTISSAVGLERPLTIVPAASVSLAPSAVLVPADAEFSGCSVEVKIEGGAGDLSLSSPQAIEVAPNRDGVTLSGRGLAEGRHGLDVLVDDTPAFTVQPIDYAHIGKSLYVTPARLDILALNLALPTDRRVAYVGGGADNVGVWLARMGFEVTELDARALSEDLSGFPTIVVGIFAFGLRPDLAASTEALHAYVEAGGNLVTLYHRPWDGWDPDSVPPRFLKIGQPSLRWRVTNPEAPVEILATDNPVLAGPNPISARDFEGWNKERGLYFAAEWDKAYTPLLAMSDKGEDPLKGSLLTAEIGRGRHTHTSLVLHHQLDNLMADLAPSYRSGIAWLLADMTLITVMTVLVKFEGATYPAIQLVFIRSLIGLVSILPLAWRKRRAVIGTRQPLRHLVRVGCNTLALTCNFTALAALPLALVNAIGFMRPLVVMMFAAWLLAEKIAP</sequence>
<feature type="domain" description="EamA" evidence="4">
    <location>
        <begin position="776"/>
        <end position="888"/>
    </location>
</feature>
<dbReference type="Gene3D" id="3.40.50.10320">
    <property type="entry name" value="LmbE-like"/>
    <property type="match status" value="1"/>
</dbReference>
<dbReference type="Pfam" id="PF00892">
    <property type="entry name" value="EamA"/>
    <property type="match status" value="1"/>
</dbReference>
<dbReference type="OrthoDB" id="10547913at2759"/>
<dbReference type="SUPFAM" id="SSF102588">
    <property type="entry name" value="LmbE-like"/>
    <property type="match status" value="1"/>
</dbReference>
<feature type="non-terminal residue" evidence="5">
    <location>
        <position position="890"/>
    </location>
</feature>
<keyword evidence="3" id="KW-0812">Transmembrane</keyword>
<organism evidence="5 6">
    <name type="scientific">Symbiodinium necroappetens</name>
    <dbReference type="NCBI Taxonomy" id="1628268"/>
    <lineage>
        <taxon>Eukaryota</taxon>
        <taxon>Sar</taxon>
        <taxon>Alveolata</taxon>
        <taxon>Dinophyceae</taxon>
        <taxon>Suessiales</taxon>
        <taxon>Symbiodiniaceae</taxon>
        <taxon>Symbiodinium</taxon>
    </lineage>
</organism>
<comment type="caution">
    <text evidence="5">The sequence shown here is derived from an EMBL/GenBank/DDBJ whole genome shotgun (WGS) entry which is preliminary data.</text>
</comment>
<dbReference type="InterPro" id="IPR037185">
    <property type="entry name" value="EmrE-like"/>
</dbReference>